<keyword evidence="9" id="KW-0604">Photosystem II</keyword>
<proteinExistence type="inferred from homology"/>
<evidence type="ECO:0000256" key="11">
    <source>
        <dbReference type="SAM" id="Phobius"/>
    </source>
</evidence>
<dbReference type="EMBL" id="AGNL01036403">
    <property type="protein sequence ID" value="EJK54087.1"/>
    <property type="molecule type" value="Genomic_DNA"/>
</dbReference>
<comment type="caution">
    <text evidence="13">The sequence shown here is derived from an EMBL/GenBank/DDBJ whole genome shotgun (WGS) entry which is preliminary data.</text>
</comment>
<protein>
    <recommendedName>
        <fullName evidence="12">Cytochrome c domain-containing protein</fullName>
    </recommendedName>
</protein>
<dbReference type="GO" id="GO:0009523">
    <property type="term" value="C:photosystem II"/>
    <property type="evidence" value="ECO:0007669"/>
    <property type="project" value="UniProtKB-KW"/>
</dbReference>
<dbReference type="Proteomes" id="UP000266841">
    <property type="component" value="Unassembled WGS sequence"/>
</dbReference>
<organism evidence="13 14">
    <name type="scientific">Thalassiosira oceanica</name>
    <name type="common">Marine diatom</name>
    <dbReference type="NCBI Taxonomy" id="159749"/>
    <lineage>
        <taxon>Eukaryota</taxon>
        <taxon>Sar</taxon>
        <taxon>Stramenopiles</taxon>
        <taxon>Ochrophyta</taxon>
        <taxon>Bacillariophyta</taxon>
        <taxon>Coscinodiscophyceae</taxon>
        <taxon>Thalassiosirophycidae</taxon>
        <taxon>Thalassiosirales</taxon>
        <taxon>Thalassiosiraceae</taxon>
        <taxon>Thalassiosira</taxon>
    </lineage>
</organism>
<dbReference type="PROSITE" id="PS51007">
    <property type="entry name" value="CYTC"/>
    <property type="match status" value="1"/>
</dbReference>
<evidence type="ECO:0000256" key="1">
    <source>
        <dbReference type="ARBA" id="ARBA00022448"/>
    </source>
</evidence>
<keyword evidence="5" id="KW-0249">Electron transport</keyword>
<dbReference type="GO" id="GO:0015979">
    <property type="term" value="P:photosynthesis"/>
    <property type="evidence" value="ECO:0007669"/>
    <property type="project" value="UniProtKB-KW"/>
</dbReference>
<keyword evidence="14" id="KW-1185">Reference proteome</keyword>
<dbReference type="InterPro" id="IPR010004">
    <property type="entry name" value="Uncharacterised_Ycf66"/>
</dbReference>
<keyword evidence="6 10" id="KW-0408">Iron</keyword>
<keyword evidence="2" id="KW-0602">Photosynthesis</keyword>
<dbReference type="InterPro" id="IPR029490">
    <property type="entry name" value="Cytochrom_C550"/>
</dbReference>
<gene>
    <name evidence="13" type="ORF">THAOC_26357</name>
</gene>
<keyword evidence="4 10" id="KW-0479">Metal-binding</keyword>
<dbReference type="NCBIfam" id="TIGR03045">
    <property type="entry name" value="PS_II_C550"/>
    <property type="match status" value="1"/>
</dbReference>
<evidence type="ECO:0000256" key="7">
    <source>
        <dbReference type="ARBA" id="ARBA00023078"/>
    </source>
</evidence>
<sequence length="203" mass="22367">MLNFVFSPNVLLGFILGSSVIILYFLRLVKPEVARDEDIFFATIGLLYSGILVIHGWRLDPILFVYASAIDLDEATRTVTVDSSGKTTVLTPEQVKRGKRLYNATCGACHTGGITKTNPNVGLDPEALSLATPRRDNIEALVDYLKNPTTYDGLESIAEIHPSIKSADIYPRMRSLTDEDLYSIAGHIMLQPKIVERKNRGGG</sequence>
<reference evidence="13 14" key="1">
    <citation type="journal article" date="2012" name="Genome Biol.">
        <title>Genome and low-iron response of an oceanic diatom adapted to chronic iron limitation.</title>
        <authorList>
            <person name="Lommer M."/>
            <person name="Specht M."/>
            <person name="Roy A.S."/>
            <person name="Kraemer L."/>
            <person name="Andreson R."/>
            <person name="Gutowska M.A."/>
            <person name="Wolf J."/>
            <person name="Bergner S.V."/>
            <person name="Schilhabel M.B."/>
            <person name="Klostermeier U.C."/>
            <person name="Beiko R.G."/>
            <person name="Rosenstiel P."/>
            <person name="Hippler M."/>
            <person name="Laroche J."/>
        </authorList>
    </citation>
    <scope>NUCLEOTIDE SEQUENCE [LARGE SCALE GENOMIC DNA]</scope>
    <source>
        <strain evidence="13 14">CCMP1005</strain>
    </source>
</reference>
<dbReference type="OrthoDB" id="34850at2759"/>
<dbReference type="Pfam" id="PF14495">
    <property type="entry name" value="Cytochrom_C550"/>
    <property type="match status" value="1"/>
</dbReference>
<evidence type="ECO:0000259" key="12">
    <source>
        <dbReference type="PROSITE" id="PS51007"/>
    </source>
</evidence>
<evidence type="ECO:0000256" key="10">
    <source>
        <dbReference type="PROSITE-ProRule" id="PRU00433"/>
    </source>
</evidence>
<feature type="transmembrane region" description="Helical" evidence="11">
    <location>
        <begin position="6"/>
        <end position="26"/>
    </location>
</feature>
<name>K0S5C0_THAOC</name>
<evidence type="ECO:0000256" key="4">
    <source>
        <dbReference type="ARBA" id="ARBA00022723"/>
    </source>
</evidence>
<dbReference type="GO" id="GO:0020037">
    <property type="term" value="F:heme binding"/>
    <property type="evidence" value="ECO:0007669"/>
    <property type="project" value="InterPro"/>
</dbReference>
<dbReference type="SUPFAM" id="SSF46626">
    <property type="entry name" value="Cytochrome c"/>
    <property type="match status" value="1"/>
</dbReference>
<feature type="transmembrane region" description="Helical" evidence="11">
    <location>
        <begin position="38"/>
        <end position="57"/>
    </location>
</feature>
<dbReference type="GO" id="GO:0009055">
    <property type="term" value="F:electron transfer activity"/>
    <property type="evidence" value="ECO:0007669"/>
    <property type="project" value="InterPro"/>
</dbReference>
<keyword evidence="11" id="KW-0812">Transmembrane</keyword>
<dbReference type="Gene3D" id="1.10.760.10">
    <property type="entry name" value="Cytochrome c-like domain"/>
    <property type="match status" value="1"/>
</dbReference>
<accession>K0S5C0</accession>
<evidence type="ECO:0000313" key="13">
    <source>
        <dbReference type="EMBL" id="EJK54087.1"/>
    </source>
</evidence>
<dbReference type="InterPro" id="IPR017851">
    <property type="entry name" value="PsbV_cyt_c550"/>
</dbReference>
<evidence type="ECO:0000256" key="3">
    <source>
        <dbReference type="ARBA" id="ARBA00022617"/>
    </source>
</evidence>
<dbReference type="InterPro" id="IPR009056">
    <property type="entry name" value="Cyt_c-like_dom"/>
</dbReference>
<dbReference type="GO" id="GO:0042651">
    <property type="term" value="C:thylakoid membrane"/>
    <property type="evidence" value="ECO:0007669"/>
    <property type="project" value="InterPro"/>
</dbReference>
<dbReference type="InterPro" id="IPR036909">
    <property type="entry name" value="Cyt_c-like_dom_sf"/>
</dbReference>
<keyword evidence="1" id="KW-0813">Transport</keyword>
<evidence type="ECO:0000256" key="5">
    <source>
        <dbReference type="ARBA" id="ARBA00022982"/>
    </source>
</evidence>
<keyword evidence="7" id="KW-0793">Thylakoid</keyword>
<dbReference type="GO" id="GO:0046872">
    <property type="term" value="F:metal ion binding"/>
    <property type="evidence" value="ECO:0007669"/>
    <property type="project" value="UniProtKB-KW"/>
</dbReference>
<evidence type="ECO:0000256" key="6">
    <source>
        <dbReference type="ARBA" id="ARBA00023004"/>
    </source>
</evidence>
<dbReference type="eggNOG" id="ENOG502RYSJ">
    <property type="taxonomic scope" value="Eukaryota"/>
</dbReference>
<dbReference type="AlphaFoldDB" id="K0S5C0"/>
<evidence type="ECO:0000256" key="9">
    <source>
        <dbReference type="ARBA" id="ARBA00023276"/>
    </source>
</evidence>
<keyword evidence="8 11" id="KW-0472">Membrane</keyword>
<evidence type="ECO:0000256" key="8">
    <source>
        <dbReference type="ARBA" id="ARBA00023136"/>
    </source>
</evidence>
<keyword evidence="3 10" id="KW-0349">Heme</keyword>
<evidence type="ECO:0000313" key="14">
    <source>
        <dbReference type="Proteomes" id="UP000266841"/>
    </source>
</evidence>
<dbReference type="HAMAP" id="MF_01378">
    <property type="entry name" value="PSII_Cyt550"/>
    <property type="match status" value="1"/>
</dbReference>
<dbReference type="Pfam" id="PF07444">
    <property type="entry name" value="Ycf66_N"/>
    <property type="match status" value="1"/>
</dbReference>
<feature type="domain" description="Cytochrome c" evidence="12">
    <location>
        <begin position="93"/>
        <end position="192"/>
    </location>
</feature>
<keyword evidence="11" id="KW-1133">Transmembrane helix</keyword>
<evidence type="ECO:0000256" key="2">
    <source>
        <dbReference type="ARBA" id="ARBA00022531"/>
    </source>
</evidence>